<dbReference type="OrthoDB" id="5918901at2"/>
<proteinExistence type="predicted"/>
<dbReference type="EMBL" id="NBIM01000001">
    <property type="protein sequence ID" value="OXY83510.1"/>
    <property type="molecule type" value="Genomic_DNA"/>
</dbReference>
<dbReference type="RefSeq" id="WP_094200284.1">
    <property type="nucleotide sequence ID" value="NZ_NBIM01000001.1"/>
</dbReference>
<dbReference type="Proteomes" id="UP000242757">
    <property type="component" value="Unassembled WGS sequence"/>
</dbReference>
<sequence>MDWETVFKFITASTASIGIGGAAIFALSSWLGKVWANRILADQTHELASALEKTKRELDLIKETTLRFQNDKILTYRATIDVVSRILSSFDSHEMGRLQPHEAGSRFDEFNEQRMRVYGYLAMLAPQSVMDAQDKLMDHLLKISNGTEKYVWSDVRELALNMLNEARKDIGIDKRSIVYNGDL</sequence>
<accession>A0A233RJE5</accession>
<evidence type="ECO:0000256" key="1">
    <source>
        <dbReference type="SAM" id="Phobius"/>
    </source>
</evidence>
<evidence type="ECO:0000313" key="3">
    <source>
        <dbReference type="Proteomes" id="UP000242757"/>
    </source>
</evidence>
<organism evidence="2 3">
    <name type="scientific">Oceanimonas doudoroffii</name>
    <dbReference type="NCBI Taxonomy" id="84158"/>
    <lineage>
        <taxon>Bacteria</taxon>
        <taxon>Pseudomonadati</taxon>
        <taxon>Pseudomonadota</taxon>
        <taxon>Gammaproteobacteria</taxon>
        <taxon>Aeromonadales</taxon>
        <taxon>Aeromonadaceae</taxon>
        <taxon>Oceanimonas</taxon>
    </lineage>
</organism>
<gene>
    <name evidence="2" type="ORF">B6S08_08505</name>
</gene>
<keyword evidence="1" id="KW-0812">Transmembrane</keyword>
<evidence type="ECO:0000313" key="2">
    <source>
        <dbReference type="EMBL" id="OXY83510.1"/>
    </source>
</evidence>
<feature type="transmembrane region" description="Helical" evidence="1">
    <location>
        <begin position="6"/>
        <end position="31"/>
    </location>
</feature>
<keyword evidence="1" id="KW-0472">Membrane</keyword>
<protein>
    <submittedName>
        <fullName evidence="2">Uncharacterized protein</fullName>
    </submittedName>
</protein>
<name>A0A233RJE5_9GAMM</name>
<reference evidence="2 3" key="1">
    <citation type="submission" date="2017-08" db="EMBL/GenBank/DDBJ databases">
        <title>A Genome Sequence of Oceanimonas doudoroffii ATCC 27123T.</title>
        <authorList>
            <person name="Brennan M.A."/>
            <person name="Maclea K.S."/>
            <person name="Mcclelland W.D."/>
            <person name="Trachtenberg A.M."/>
        </authorList>
    </citation>
    <scope>NUCLEOTIDE SEQUENCE [LARGE SCALE GENOMIC DNA]</scope>
    <source>
        <strain evidence="2 3">ATCC 27123</strain>
    </source>
</reference>
<comment type="caution">
    <text evidence="2">The sequence shown here is derived from an EMBL/GenBank/DDBJ whole genome shotgun (WGS) entry which is preliminary data.</text>
</comment>
<keyword evidence="3" id="KW-1185">Reference proteome</keyword>
<keyword evidence="1" id="KW-1133">Transmembrane helix</keyword>
<dbReference type="AlphaFoldDB" id="A0A233RJE5"/>